<dbReference type="EMBL" id="JAVDXW010000001">
    <property type="protein sequence ID" value="MDR7303775.1"/>
    <property type="molecule type" value="Genomic_DNA"/>
</dbReference>
<dbReference type="InterPro" id="IPR005829">
    <property type="entry name" value="Sugar_transporter_CS"/>
</dbReference>
<feature type="transmembrane region" description="Helical" evidence="6">
    <location>
        <begin position="154"/>
        <end position="176"/>
    </location>
</feature>
<feature type="transmembrane region" description="Helical" evidence="6">
    <location>
        <begin position="406"/>
        <end position="424"/>
    </location>
</feature>
<evidence type="ECO:0000256" key="4">
    <source>
        <dbReference type="ARBA" id="ARBA00022989"/>
    </source>
</evidence>
<dbReference type="PRINTS" id="PR00171">
    <property type="entry name" value="SUGRTRNSPORT"/>
</dbReference>
<feature type="transmembrane region" description="Helical" evidence="6">
    <location>
        <begin position="430"/>
        <end position="451"/>
    </location>
</feature>
<dbReference type="Proteomes" id="UP001180845">
    <property type="component" value="Unassembled WGS sequence"/>
</dbReference>
<dbReference type="InterPro" id="IPR036259">
    <property type="entry name" value="MFS_trans_sf"/>
</dbReference>
<proteinExistence type="predicted"/>
<keyword evidence="4 6" id="KW-1133">Transmembrane helix</keyword>
<keyword evidence="9" id="KW-1185">Reference proteome</keyword>
<dbReference type="Gene3D" id="1.20.1250.20">
    <property type="entry name" value="MFS general substrate transporter like domains"/>
    <property type="match status" value="1"/>
</dbReference>
<dbReference type="PROSITE" id="PS50850">
    <property type="entry name" value="MFS"/>
    <property type="match status" value="1"/>
</dbReference>
<dbReference type="GO" id="GO:0005886">
    <property type="term" value="C:plasma membrane"/>
    <property type="evidence" value="ECO:0007669"/>
    <property type="project" value="UniProtKB-SubCell"/>
</dbReference>
<dbReference type="PANTHER" id="PTHR23511">
    <property type="entry name" value="SYNAPTIC VESICLE GLYCOPROTEIN 2"/>
    <property type="match status" value="1"/>
</dbReference>
<evidence type="ECO:0000256" key="6">
    <source>
        <dbReference type="SAM" id="Phobius"/>
    </source>
</evidence>
<feature type="transmembrane region" description="Helical" evidence="6">
    <location>
        <begin position="37"/>
        <end position="58"/>
    </location>
</feature>
<dbReference type="SUPFAM" id="SSF103473">
    <property type="entry name" value="MFS general substrate transporter"/>
    <property type="match status" value="1"/>
</dbReference>
<evidence type="ECO:0000256" key="2">
    <source>
        <dbReference type="ARBA" id="ARBA00022448"/>
    </source>
</evidence>
<accession>A0AAE4CMU2</accession>
<comment type="caution">
    <text evidence="8">The sequence shown here is derived from an EMBL/GenBank/DDBJ whole genome shotgun (WGS) entry which is preliminary data.</text>
</comment>
<keyword evidence="5 6" id="KW-0472">Membrane</keyword>
<feature type="transmembrane region" description="Helical" evidence="6">
    <location>
        <begin position="182"/>
        <end position="201"/>
    </location>
</feature>
<dbReference type="InterPro" id="IPR005828">
    <property type="entry name" value="MFS_sugar_transport-like"/>
</dbReference>
<dbReference type="CDD" id="cd17316">
    <property type="entry name" value="MFS_SV2_like"/>
    <property type="match status" value="1"/>
</dbReference>
<name>A0AAE4CMU2_9ACTN</name>
<keyword evidence="2" id="KW-0813">Transport</keyword>
<dbReference type="PANTHER" id="PTHR23511:SF34">
    <property type="entry name" value="SYNAPTIC VESICLE GLYCOPROTEIN 2"/>
    <property type="match status" value="1"/>
</dbReference>
<gene>
    <name evidence="8" type="ORF">JOF55_003956</name>
</gene>
<evidence type="ECO:0000256" key="5">
    <source>
        <dbReference type="ARBA" id="ARBA00023136"/>
    </source>
</evidence>
<feature type="transmembrane region" description="Helical" evidence="6">
    <location>
        <begin position="273"/>
        <end position="294"/>
    </location>
</feature>
<protein>
    <submittedName>
        <fullName evidence="8">MFS transporter</fullName>
    </submittedName>
</protein>
<evidence type="ECO:0000313" key="8">
    <source>
        <dbReference type="EMBL" id="MDR7303775.1"/>
    </source>
</evidence>
<feature type="transmembrane region" description="Helical" evidence="6">
    <location>
        <begin position="95"/>
        <end position="114"/>
    </location>
</feature>
<dbReference type="GO" id="GO:0022857">
    <property type="term" value="F:transmembrane transporter activity"/>
    <property type="evidence" value="ECO:0007669"/>
    <property type="project" value="InterPro"/>
</dbReference>
<dbReference type="PROSITE" id="PS00216">
    <property type="entry name" value="SUGAR_TRANSPORT_1"/>
    <property type="match status" value="1"/>
</dbReference>
<feature type="transmembrane region" description="Helical" evidence="6">
    <location>
        <begin position="364"/>
        <end position="385"/>
    </location>
</feature>
<dbReference type="RefSeq" id="WP_310276390.1">
    <property type="nucleotide sequence ID" value="NZ_JAVDXW010000001.1"/>
</dbReference>
<evidence type="ECO:0000256" key="3">
    <source>
        <dbReference type="ARBA" id="ARBA00022692"/>
    </source>
</evidence>
<dbReference type="InterPro" id="IPR020846">
    <property type="entry name" value="MFS_dom"/>
</dbReference>
<feature type="transmembrane region" description="Helical" evidence="6">
    <location>
        <begin position="341"/>
        <end position="358"/>
    </location>
</feature>
<feature type="transmembrane region" description="Helical" evidence="6">
    <location>
        <begin position="64"/>
        <end position="83"/>
    </location>
</feature>
<dbReference type="InterPro" id="IPR003663">
    <property type="entry name" value="Sugar/inositol_transpt"/>
</dbReference>
<organism evidence="8 9">
    <name type="scientific">Haloactinomyces albus</name>
    <dbReference type="NCBI Taxonomy" id="1352928"/>
    <lineage>
        <taxon>Bacteria</taxon>
        <taxon>Bacillati</taxon>
        <taxon>Actinomycetota</taxon>
        <taxon>Actinomycetes</taxon>
        <taxon>Actinopolysporales</taxon>
        <taxon>Actinopolysporaceae</taxon>
        <taxon>Haloactinomyces</taxon>
    </lineage>
</organism>
<keyword evidence="3 6" id="KW-0812">Transmembrane</keyword>
<sequence length="469" mass="49690">MTASTPGPAGAELLDRLDRLPLSKPHRRLMLQGGMGYLFEAYDGVLLGYAASALVALWSLDASMAGWVLASVFIGYLIGALLAGVLADWIGRRRVLMYALLVYAVFTLLAATASSPGELILWRILSGIGIGAEATAIVPYVSEFLPRRNRGRSIGRTIMFLGVGYVLAGLTAVTVISPQPEPGWRIACLSGILPVLLLLWWRRTMVESPRFLISKGRIAEAGGIVERFERDTAAAGDTVPPASSSDSVECEVDRLAGQTNPLRRLGALWGPGMARRSTVVCLLWFAFQAAQYGYGTWLPTLLMLKGFAISQSFAFAMAGAVAQVPGYYIAASVSEHLDRKWTIVVFLLGSVGCAAGLGTAGNAASIFCYSVALSFFMNGAASPLYAYTAEIYPTGIRTSGMGMASATARIGAILAPVVIGYLYADLGFGGVFAVLCGLLLLGTVVLAIFGLRTAGRSLEDLHAPARVKN</sequence>
<evidence type="ECO:0000313" key="9">
    <source>
        <dbReference type="Proteomes" id="UP001180845"/>
    </source>
</evidence>
<feature type="transmembrane region" description="Helical" evidence="6">
    <location>
        <begin position="120"/>
        <end position="142"/>
    </location>
</feature>
<dbReference type="AlphaFoldDB" id="A0AAE4CMU2"/>
<reference evidence="8" key="1">
    <citation type="submission" date="2023-07" db="EMBL/GenBank/DDBJ databases">
        <title>Sequencing the genomes of 1000 actinobacteria strains.</title>
        <authorList>
            <person name="Klenk H.-P."/>
        </authorList>
    </citation>
    <scope>NUCLEOTIDE SEQUENCE</scope>
    <source>
        <strain evidence="8">DSM 45977</strain>
    </source>
</reference>
<dbReference type="PROSITE" id="PS00217">
    <property type="entry name" value="SUGAR_TRANSPORT_2"/>
    <property type="match status" value="1"/>
</dbReference>
<feature type="domain" description="Major facilitator superfamily (MFS) profile" evidence="7">
    <location>
        <begin position="29"/>
        <end position="454"/>
    </location>
</feature>
<evidence type="ECO:0000256" key="1">
    <source>
        <dbReference type="ARBA" id="ARBA00004651"/>
    </source>
</evidence>
<dbReference type="Pfam" id="PF00083">
    <property type="entry name" value="Sugar_tr"/>
    <property type="match status" value="1"/>
</dbReference>
<feature type="transmembrane region" description="Helical" evidence="6">
    <location>
        <begin position="306"/>
        <end position="329"/>
    </location>
</feature>
<evidence type="ECO:0000259" key="7">
    <source>
        <dbReference type="PROSITE" id="PS50850"/>
    </source>
</evidence>
<comment type="subcellular location">
    <subcellularLocation>
        <location evidence="1">Cell membrane</location>
        <topology evidence="1">Multi-pass membrane protein</topology>
    </subcellularLocation>
</comment>